<keyword evidence="1 3" id="KW-0820">tRNA-binding</keyword>
<dbReference type="EMBL" id="VOIH02000003">
    <property type="protein sequence ID" value="KAF3451110.1"/>
    <property type="molecule type" value="Genomic_DNA"/>
</dbReference>
<gene>
    <name evidence="5" type="ORF">FNV43_RR07199</name>
</gene>
<sequence length="282" mass="30504">MSMGTATIAVANLWKGGGGGRVLFLSLFSTSKCSYGHYLPLLRKIGNSTCHSNYCHNKGRIAATSSRLSSSAARASFCIAVSASAAGDAVIEPTTPSTTVSDHQQQEWTKIMDAADMLDIRVGRILRAWRHGEADSLYVEEVDVGEPEPRIICSGLVNFIPLEHLEDTKVVVLANLKPRNMRGVKSCGMLMAASDASHGNVEILVPPEGSIPGERIWFGSEHDRENQAPTATPNQIQKKKIWEFVQPHLKTDDCCIAMLGEHVMRTSAGVVLCTSLKNASIS</sequence>
<evidence type="ECO:0000256" key="3">
    <source>
        <dbReference type="PROSITE-ProRule" id="PRU00209"/>
    </source>
</evidence>
<dbReference type="PANTHER" id="PTHR11586">
    <property type="entry name" value="TRNA-AMINOACYLATION COFACTOR ARC1 FAMILY MEMBER"/>
    <property type="match status" value="1"/>
</dbReference>
<dbReference type="InterPro" id="IPR002547">
    <property type="entry name" value="tRNA-bd_dom"/>
</dbReference>
<dbReference type="InterPro" id="IPR012340">
    <property type="entry name" value="NA-bd_OB-fold"/>
</dbReference>
<dbReference type="PROSITE" id="PS50886">
    <property type="entry name" value="TRBD"/>
    <property type="match status" value="1"/>
</dbReference>
<evidence type="ECO:0000256" key="2">
    <source>
        <dbReference type="ARBA" id="ARBA00022884"/>
    </source>
</evidence>
<protein>
    <recommendedName>
        <fullName evidence="4">tRNA-binding domain-containing protein</fullName>
    </recommendedName>
</protein>
<evidence type="ECO:0000313" key="5">
    <source>
        <dbReference type="EMBL" id="KAF3451110.1"/>
    </source>
</evidence>
<organism evidence="5 6">
    <name type="scientific">Rhamnella rubrinervis</name>
    <dbReference type="NCBI Taxonomy" id="2594499"/>
    <lineage>
        <taxon>Eukaryota</taxon>
        <taxon>Viridiplantae</taxon>
        <taxon>Streptophyta</taxon>
        <taxon>Embryophyta</taxon>
        <taxon>Tracheophyta</taxon>
        <taxon>Spermatophyta</taxon>
        <taxon>Magnoliopsida</taxon>
        <taxon>eudicotyledons</taxon>
        <taxon>Gunneridae</taxon>
        <taxon>Pentapetalae</taxon>
        <taxon>rosids</taxon>
        <taxon>fabids</taxon>
        <taxon>Rosales</taxon>
        <taxon>Rhamnaceae</taxon>
        <taxon>rhamnoid group</taxon>
        <taxon>Rhamneae</taxon>
        <taxon>Rhamnella</taxon>
    </lineage>
</organism>
<reference evidence="5" key="1">
    <citation type="submission" date="2020-03" db="EMBL/GenBank/DDBJ databases">
        <title>A high-quality chromosome-level genome assembly of a woody plant with both climbing and erect habits, Rhamnella rubrinervis.</title>
        <authorList>
            <person name="Lu Z."/>
            <person name="Yang Y."/>
            <person name="Zhu X."/>
            <person name="Sun Y."/>
        </authorList>
    </citation>
    <scope>NUCLEOTIDE SEQUENCE</scope>
    <source>
        <strain evidence="5">BYM</strain>
        <tissue evidence="5">Leaf</tissue>
    </source>
</reference>
<dbReference type="CDD" id="cd02799">
    <property type="entry name" value="tRNA_bind_EMAP-II_like"/>
    <property type="match status" value="1"/>
</dbReference>
<evidence type="ECO:0000259" key="4">
    <source>
        <dbReference type="PROSITE" id="PS50886"/>
    </source>
</evidence>
<dbReference type="Pfam" id="PF01588">
    <property type="entry name" value="tRNA_bind"/>
    <property type="match status" value="1"/>
</dbReference>
<dbReference type="Proteomes" id="UP000796880">
    <property type="component" value="Unassembled WGS sequence"/>
</dbReference>
<dbReference type="InterPro" id="IPR051270">
    <property type="entry name" value="Tyrosine-tRNA_ligase_regulator"/>
</dbReference>
<dbReference type="GO" id="GO:0000049">
    <property type="term" value="F:tRNA binding"/>
    <property type="evidence" value="ECO:0007669"/>
    <property type="project" value="UniProtKB-UniRule"/>
</dbReference>
<dbReference type="SUPFAM" id="SSF50249">
    <property type="entry name" value="Nucleic acid-binding proteins"/>
    <property type="match status" value="1"/>
</dbReference>
<dbReference type="PANTHER" id="PTHR11586:SF47">
    <property type="entry name" value="NUCLEIC ACID-BINDING, OB-FOLD-LIKE PROTEIN"/>
    <property type="match status" value="1"/>
</dbReference>
<comment type="caution">
    <text evidence="5">The sequence shown here is derived from an EMBL/GenBank/DDBJ whole genome shotgun (WGS) entry which is preliminary data.</text>
</comment>
<proteinExistence type="predicted"/>
<keyword evidence="2 3" id="KW-0694">RNA-binding</keyword>
<evidence type="ECO:0000313" key="6">
    <source>
        <dbReference type="Proteomes" id="UP000796880"/>
    </source>
</evidence>
<accession>A0A8K0HG22</accession>
<dbReference type="AlphaFoldDB" id="A0A8K0HG22"/>
<feature type="domain" description="TRNA-binding" evidence="4">
    <location>
        <begin position="114"/>
        <end position="217"/>
    </location>
</feature>
<dbReference type="OrthoDB" id="19141at2759"/>
<keyword evidence="6" id="KW-1185">Reference proteome</keyword>
<dbReference type="Gene3D" id="2.40.50.140">
    <property type="entry name" value="Nucleic acid-binding proteins"/>
    <property type="match status" value="1"/>
</dbReference>
<evidence type="ECO:0000256" key="1">
    <source>
        <dbReference type="ARBA" id="ARBA00022555"/>
    </source>
</evidence>
<dbReference type="FunFam" id="2.40.50.140:FF:000225">
    <property type="entry name" value="tyrosine--tRNA ligase, cytoplasmic"/>
    <property type="match status" value="1"/>
</dbReference>
<name>A0A8K0HG22_9ROSA</name>